<reference evidence="1 2" key="1">
    <citation type="submission" date="2015-11" db="EMBL/GenBank/DDBJ databases">
        <title>Expanding the genomic diversity of Burkholderia species for the development of highly accurate diagnostics.</title>
        <authorList>
            <person name="Sahl J."/>
            <person name="Keim P."/>
            <person name="Wagner D."/>
        </authorList>
    </citation>
    <scope>NUCLEOTIDE SEQUENCE [LARGE SCALE GENOMIC DNA]</scope>
    <source>
        <strain evidence="1 2">MSMB782WGS</strain>
    </source>
</reference>
<gene>
    <name evidence="1" type="ORF">WM16_17270</name>
</gene>
<dbReference type="Proteomes" id="UP000065504">
    <property type="component" value="Unassembled WGS sequence"/>
</dbReference>
<name>A0A108CDY5_9BURK</name>
<comment type="caution">
    <text evidence="1">The sequence shown here is derived from an EMBL/GenBank/DDBJ whole genome shotgun (WGS) entry which is preliminary data.</text>
</comment>
<protein>
    <submittedName>
        <fullName evidence="1">Uncharacterized protein</fullName>
    </submittedName>
</protein>
<evidence type="ECO:0000313" key="2">
    <source>
        <dbReference type="Proteomes" id="UP000065504"/>
    </source>
</evidence>
<dbReference type="AlphaFoldDB" id="A0A108CDY5"/>
<evidence type="ECO:0000313" key="1">
    <source>
        <dbReference type="EMBL" id="KWK72827.1"/>
    </source>
</evidence>
<dbReference type="EMBL" id="LPLU01000095">
    <property type="protein sequence ID" value="KWK72827.1"/>
    <property type="molecule type" value="Genomic_DNA"/>
</dbReference>
<organism evidence="1 2">
    <name type="scientific">Burkholderia ubonensis</name>
    <dbReference type="NCBI Taxonomy" id="101571"/>
    <lineage>
        <taxon>Bacteria</taxon>
        <taxon>Pseudomonadati</taxon>
        <taxon>Pseudomonadota</taxon>
        <taxon>Betaproteobacteria</taxon>
        <taxon>Burkholderiales</taxon>
        <taxon>Burkholderiaceae</taxon>
        <taxon>Burkholderia</taxon>
        <taxon>Burkholderia cepacia complex</taxon>
    </lineage>
</organism>
<sequence>MGEGMVAGVIRHAYDRLKSRRSADGLSGRQSVWSGLGRTKLRDVSLKPDHVHAAFDYSL</sequence>
<proteinExistence type="predicted"/>
<accession>A0A108CDY5</accession>